<keyword evidence="6" id="KW-0521">NADP</keyword>
<dbReference type="GO" id="GO:0106274">
    <property type="term" value="F:NAD+-protein-arginine ADP-ribosyltransferase activity"/>
    <property type="evidence" value="ECO:0007669"/>
    <property type="project" value="UniProtKB-EC"/>
</dbReference>
<keyword evidence="2 6" id="KW-0328">Glycosyltransferase</keyword>
<dbReference type="EMBL" id="CAJNOK010001453">
    <property type="protein sequence ID" value="CAF0812778.1"/>
    <property type="molecule type" value="Genomic_DNA"/>
</dbReference>
<evidence type="ECO:0000256" key="3">
    <source>
        <dbReference type="ARBA" id="ARBA00022679"/>
    </source>
</evidence>
<dbReference type="PROSITE" id="PS51450">
    <property type="entry name" value="LRR"/>
    <property type="match status" value="1"/>
</dbReference>
<dbReference type="InterPro" id="IPR000768">
    <property type="entry name" value="ART"/>
</dbReference>
<dbReference type="Proteomes" id="UP000677228">
    <property type="component" value="Unassembled WGS sequence"/>
</dbReference>
<keyword evidence="3 6" id="KW-0808">Transferase</keyword>
<dbReference type="PANTHER" id="PTHR24114:SF50">
    <property type="entry name" value="RNI-LIKE PROTEIN"/>
    <property type="match status" value="1"/>
</dbReference>
<dbReference type="EMBL" id="CAJOBA010001453">
    <property type="protein sequence ID" value="CAF3596687.1"/>
    <property type="molecule type" value="Genomic_DNA"/>
</dbReference>
<organism evidence="7 9">
    <name type="scientific">Didymodactylos carnosus</name>
    <dbReference type="NCBI Taxonomy" id="1234261"/>
    <lineage>
        <taxon>Eukaryota</taxon>
        <taxon>Metazoa</taxon>
        <taxon>Spiralia</taxon>
        <taxon>Gnathifera</taxon>
        <taxon>Rotifera</taxon>
        <taxon>Eurotatoria</taxon>
        <taxon>Bdelloidea</taxon>
        <taxon>Philodinida</taxon>
        <taxon>Philodinidae</taxon>
        <taxon>Didymodactylos</taxon>
    </lineage>
</organism>
<dbReference type="Gene3D" id="3.80.10.10">
    <property type="entry name" value="Ribonuclease Inhibitor"/>
    <property type="match status" value="2"/>
</dbReference>
<comment type="catalytic activity">
    <reaction evidence="5 6">
        <text>L-arginyl-[protein] + NAD(+) = N(omega)-(ADP-D-ribosyl)-L-arginyl-[protein] + nicotinamide + H(+)</text>
        <dbReference type="Rhea" id="RHEA:19149"/>
        <dbReference type="Rhea" id="RHEA-COMP:10532"/>
        <dbReference type="Rhea" id="RHEA-COMP:15087"/>
        <dbReference type="ChEBI" id="CHEBI:15378"/>
        <dbReference type="ChEBI" id="CHEBI:17154"/>
        <dbReference type="ChEBI" id="CHEBI:29965"/>
        <dbReference type="ChEBI" id="CHEBI:57540"/>
        <dbReference type="ChEBI" id="CHEBI:142554"/>
        <dbReference type="EC" id="2.4.2.31"/>
    </reaction>
</comment>
<comment type="caution">
    <text evidence="7">The sequence shown here is derived from an EMBL/GenBank/DDBJ whole genome shotgun (WGS) entry which is preliminary data.</text>
</comment>
<proteinExistence type="inferred from homology"/>
<dbReference type="Gene3D" id="3.90.176.10">
    <property type="entry name" value="Toxin ADP-ribosyltransferase, Chain A, domain 1"/>
    <property type="match status" value="1"/>
</dbReference>
<dbReference type="AlphaFoldDB" id="A0A8S2CVB3"/>
<evidence type="ECO:0000256" key="6">
    <source>
        <dbReference type="RuleBase" id="RU361228"/>
    </source>
</evidence>
<dbReference type="GO" id="GO:0016779">
    <property type="term" value="F:nucleotidyltransferase activity"/>
    <property type="evidence" value="ECO:0007669"/>
    <property type="project" value="UniProtKB-KW"/>
</dbReference>
<accession>A0A8S2CVB3</accession>
<evidence type="ECO:0000313" key="9">
    <source>
        <dbReference type="Proteomes" id="UP000677228"/>
    </source>
</evidence>
<evidence type="ECO:0000256" key="4">
    <source>
        <dbReference type="ARBA" id="ARBA00022695"/>
    </source>
</evidence>
<sequence>METTANYSYPDPSEQSSIHHQRFTDVGNESGQYLTPIGGYQNSPLVSLEETVKPIQHLIDPDIQSIIYVARKRCQNPKDKLSVDESASIQLYTIESDNREQNLYYNLNQTLRKEDRRRLTPFYLYMKLFLTALWKLASLKGTVWRGVNGDLFKDLKKGDTLVWWGFSSCTTSLDVLEQEEFLGKSGTRTLFNIECFNGKVIRDHSYFAAEDEVLLLPGIELVVTGKVRPAPGLNIIQLREVTDSPVVLLKPPFTQSSATELSINLETSLLLNQQQSTRTNELRVEVQDLVQQIKMNTAEDGVLTIEIDDLSVYESKAIVDALSLNKDIVHFIMRLKTISNECFQIIMKSLRTNRFIKNLRFFGERDKYLIPVSGSIVADVLLVNKEINALFLCLTTINDNDFKIITEALKRNITVAHLCILKNPHLTVQSAVYLSDLIKSTTTLNHVTFANNCIDSESTVLIASALKSNQSIKTMIMIGGKMSDACGNALGQMLEQNKTIKELWLSNNRLTDISAKALAKGMRSNSTLKQFRIGKNEFTETSEGGRTLMEAAKAKGVKLKW</sequence>
<evidence type="ECO:0000313" key="7">
    <source>
        <dbReference type="EMBL" id="CAF0812778.1"/>
    </source>
</evidence>
<keyword evidence="4" id="KW-0548">Nucleotidyltransferase</keyword>
<dbReference type="SUPFAM" id="SSF56399">
    <property type="entry name" value="ADP-ribosylation"/>
    <property type="match status" value="1"/>
</dbReference>
<keyword evidence="6" id="KW-0520">NAD</keyword>
<dbReference type="Proteomes" id="UP000682733">
    <property type="component" value="Unassembled WGS sequence"/>
</dbReference>
<protein>
    <recommendedName>
        <fullName evidence="6">NAD(P)(+)--arginine ADP-ribosyltransferase</fullName>
        <ecNumber evidence="6">2.4.2.31</ecNumber>
    </recommendedName>
    <alternativeName>
        <fullName evidence="6">Mono(ADP-ribosyl)transferase</fullName>
    </alternativeName>
</protein>
<evidence type="ECO:0000256" key="5">
    <source>
        <dbReference type="ARBA" id="ARBA00047597"/>
    </source>
</evidence>
<dbReference type="InterPro" id="IPR032675">
    <property type="entry name" value="LRR_dom_sf"/>
</dbReference>
<dbReference type="Pfam" id="PF01129">
    <property type="entry name" value="ART"/>
    <property type="match status" value="1"/>
</dbReference>
<dbReference type="SUPFAM" id="SSF52047">
    <property type="entry name" value="RNI-like"/>
    <property type="match status" value="1"/>
</dbReference>
<dbReference type="PROSITE" id="PS51996">
    <property type="entry name" value="TR_MART"/>
    <property type="match status" value="1"/>
</dbReference>
<comment type="similarity">
    <text evidence="1 6">Belongs to the Arg-specific ADP-ribosyltransferase family.</text>
</comment>
<name>A0A8S2CVB3_9BILA</name>
<dbReference type="PANTHER" id="PTHR24114">
    <property type="entry name" value="LEUCINE RICH REPEAT FAMILY PROTEIN"/>
    <property type="match status" value="1"/>
</dbReference>
<dbReference type="SMART" id="SM00368">
    <property type="entry name" value="LRR_RI"/>
    <property type="match status" value="1"/>
</dbReference>
<reference evidence="7" key="1">
    <citation type="submission" date="2021-02" db="EMBL/GenBank/DDBJ databases">
        <authorList>
            <person name="Nowell W R."/>
        </authorList>
    </citation>
    <scope>NUCLEOTIDE SEQUENCE</scope>
</reference>
<evidence type="ECO:0000256" key="1">
    <source>
        <dbReference type="ARBA" id="ARBA00009558"/>
    </source>
</evidence>
<evidence type="ECO:0000313" key="8">
    <source>
        <dbReference type="EMBL" id="CAF3596687.1"/>
    </source>
</evidence>
<dbReference type="EC" id="2.4.2.31" evidence="6"/>
<dbReference type="InterPro" id="IPR001611">
    <property type="entry name" value="Leu-rich_rpt"/>
</dbReference>
<gene>
    <name evidence="7" type="ORF">OVA965_LOCUS5235</name>
    <name evidence="8" type="ORF">TMI583_LOCUS5233</name>
</gene>
<evidence type="ECO:0000256" key="2">
    <source>
        <dbReference type="ARBA" id="ARBA00022676"/>
    </source>
</evidence>
<dbReference type="InterPro" id="IPR052394">
    <property type="entry name" value="LRR-containing"/>
</dbReference>